<evidence type="ECO:0000259" key="8">
    <source>
        <dbReference type="Pfam" id="PF01435"/>
    </source>
</evidence>
<dbReference type="GO" id="GO:0046872">
    <property type="term" value="F:metal ion binding"/>
    <property type="evidence" value="ECO:0007669"/>
    <property type="project" value="UniProtKB-KW"/>
</dbReference>
<gene>
    <name evidence="9" type="ORF">BCL57_003137</name>
    <name evidence="10" type="ORF">SAMN04489721_1316</name>
</gene>
<organism evidence="10 11">
    <name type="scientific">Agromyces flavus</name>
    <dbReference type="NCBI Taxonomy" id="589382"/>
    <lineage>
        <taxon>Bacteria</taxon>
        <taxon>Bacillati</taxon>
        <taxon>Actinomycetota</taxon>
        <taxon>Actinomycetes</taxon>
        <taxon>Micrococcales</taxon>
        <taxon>Microbacteriaceae</taxon>
        <taxon>Agromyces</taxon>
    </lineage>
</organism>
<protein>
    <submittedName>
        <fullName evidence="10">Zn-dependent protease with chaperone function</fullName>
    </submittedName>
</protein>
<reference evidence="10" key="1">
    <citation type="submission" date="2016-10" db="EMBL/GenBank/DDBJ databases">
        <authorList>
            <person name="de Groot N.N."/>
        </authorList>
    </citation>
    <scope>NUCLEOTIDE SEQUENCE [LARGE SCALE GENOMIC DNA]</scope>
    <source>
        <strain evidence="10">CPCC 202695</strain>
    </source>
</reference>
<comment type="cofactor">
    <cofactor evidence="6">
        <name>Zn(2+)</name>
        <dbReference type="ChEBI" id="CHEBI:29105"/>
    </cofactor>
    <text evidence="6">Binds 1 zinc ion per subunit.</text>
</comment>
<dbReference type="CDD" id="cd07326">
    <property type="entry name" value="M56_BlaR1_MecR1_like"/>
    <property type="match status" value="1"/>
</dbReference>
<dbReference type="Proteomes" id="UP000199482">
    <property type="component" value="Chromosome I"/>
</dbReference>
<dbReference type="InterPro" id="IPR001915">
    <property type="entry name" value="Peptidase_M48"/>
</dbReference>
<keyword evidence="7" id="KW-0472">Membrane</keyword>
<feature type="transmembrane region" description="Helical" evidence="7">
    <location>
        <begin position="97"/>
        <end position="115"/>
    </location>
</feature>
<dbReference type="EMBL" id="SODL02000006">
    <property type="protein sequence ID" value="MCP2368958.1"/>
    <property type="molecule type" value="Genomic_DNA"/>
</dbReference>
<keyword evidence="4 6" id="KW-0862">Zinc</keyword>
<evidence type="ECO:0000313" key="11">
    <source>
        <dbReference type="Proteomes" id="UP000199482"/>
    </source>
</evidence>
<evidence type="ECO:0000256" key="4">
    <source>
        <dbReference type="ARBA" id="ARBA00022833"/>
    </source>
</evidence>
<name>A0A1H1S6J1_9MICO</name>
<evidence type="ECO:0000256" key="6">
    <source>
        <dbReference type="RuleBase" id="RU003983"/>
    </source>
</evidence>
<accession>A0A1H1S6J1</accession>
<feature type="transmembrane region" description="Helical" evidence="7">
    <location>
        <begin position="286"/>
        <end position="307"/>
    </location>
</feature>
<comment type="similarity">
    <text evidence="6">Belongs to the peptidase M48 family.</text>
</comment>
<evidence type="ECO:0000313" key="9">
    <source>
        <dbReference type="EMBL" id="MCP2368958.1"/>
    </source>
</evidence>
<dbReference type="RefSeq" id="WP_092670312.1">
    <property type="nucleotide sequence ID" value="NZ_BMDN01000006.1"/>
</dbReference>
<dbReference type="AlphaFoldDB" id="A0A1H1S6J1"/>
<keyword evidence="1 6" id="KW-0645">Protease</keyword>
<reference evidence="11" key="2">
    <citation type="submission" date="2016-10" db="EMBL/GenBank/DDBJ databases">
        <authorList>
            <person name="Varghese N."/>
            <person name="Submissions S."/>
        </authorList>
    </citation>
    <scope>NUCLEOTIDE SEQUENCE [LARGE SCALE GENOMIC DNA]</scope>
    <source>
        <strain evidence="11">CPCC 202695</strain>
    </source>
</reference>
<keyword evidence="3 6" id="KW-0378">Hydrolase</keyword>
<sequence length="308" mass="31629">MIAAAVALGALALALAWPVPVVLSRAAWPSRSPAAALALWQGIALGGGLAMIGSLLAFGAAPAGSLVDAARQLLPVFTAGPIPAGFGVVQLAALTLAVGLAVHLALNLVTTAVRAERARRRLHSMVDLLADPAADGSGARVLSHPIPLAYCVPGLRTVTVVTEGLVDLLDADELRAVLAHERAHLDQFHHLVLLAFRAWHEALPWFPIANRAERAVSLLTEMLADDGARRQVGAEPLGAALARLGATGEPGPYAESGGVNPDAAMLAQRLERLGGSRHPLDGRARVACWAATAGLVVVPVGILAAIAT</sequence>
<keyword evidence="7" id="KW-0812">Transmembrane</keyword>
<dbReference type="PANTHER" id="PTHR34978">
    <property type="entry name" value="POSSIBLE SENSOR-TRANSDUCER PROTEIN BLAR"/>
    <property type="match status" value="1"/>
</dbReference>
<keyword evidence="5 6" id="KW-0482">Metalloprotease</keyword>
<reference evidence="9" key="3">
    <citation type="submission" date="2022-06" db="EMBL/GenBank/DDBJ databases">
        <title>Genomic Encyclopedia of Type Strains, Phase III (KMG-III): the genomes of soil and plant-associated and newly described type strains.</title>
        <authorList>
            <person name="Whitman W."/>
        </authorList>
    </citation>
    <scope>NUCLEOTIDE SEQUENCE</scope>
    <source>
        <strain evidence="9">CPCC 202695</strain>
    </source>
</reference>
<proteinExistence type="inferred from homology"/>
<dbReference type="GO" id="GO:0006508">
    <property type="term" value="P:proteolysis"/>
    <property type="evidence" value="ECO:0007669"/>
    <property type="project" value="UniProtKB-KW"/>
</dbReference>
<dbReference type="InterPro" id="IPR052173">
    <property type="entry name" value="Beta-lactam_resp_regulator"/>
</dbReference>
<feature type="domain" description="Peptidase M48" evidence="8">
    <location>
        <begin position="119"/>
        <end position="196"/>
    </location>
</feature>
<evidence type="ECO:0000256" key="5">
    <source>
        <dbReference type="ARBA" id="ARBA00023049"/>
    </source>
</evidence>
<evidence type="ECO:0000313" key="10">
    <source>
        <dbReference type="EMBL" id="SDS43615.1"/>
    </source>
</evidence>
<evidence type="ECO:0000256" key="1">
    <source>
        <dbReference type="ARBA" id="ARBA00022670"/>
    </source>
</evidence>
<evidence type="ECO:0000256" key="7">
    <source>
        <dbReference type="SAM" id="Phobius"/>
    </source>
</evidence>
<dbReference type="EMBL" id="LT629755">
    <property type="protein sequence ID" value="SDS43615.1"/>
    <property type="molecule type" value="Genomic_DNA"/>
</dbReference>
<feature type="transmembrane region" description="Helical" evidence="7">
    <location>
        <begin position="34"/>
        <end position="61"/>
    </location>
</feature>
<evidence type="ECO:0000256" key="3">
    <source>
        <dbReference type="ARBA" id="ARBA00022801"/>
    </source>
</evidence>
<evidence type="ECO:0000313" key="12">
    <source>
        <dbReference type="Proteomes" id="UP000893823"/>
    </source>
</evidence>
<keyword evidence="2" id="KW-0479">Metal-binding</keyword>
<dbReference type="GO" id="GO:0004222">
    <property type="term" value="F:metalloendopeptidase activity"/>
    <property type="evidence" value="ECO:0007669"/>
    <property type="project" value="InterPro"/>
</dbReference>
<dbReference type="Proteomes" id="UP000893823">
    <property type="component" value="Unassembled WGS sequence"/>
</dbReference>
<dbReference type="STRING" id="589382.SAMN04489721_1316"/>
<keyword evidence="7" id="KW-1133">Transmembrane helix</keyword>
<dbReference type="Pfam" id="PF01435">
    <property type="entry name" value="Peptidase_M48"/>
    <property type="match status" value="1"/>
</dbReference>
<dbReference type="PANTHER" id="PTHR34978:SF3">
    <property type="entry name" value="SLR0241 PROTEIN"/>
    <property type="match status" value="1"/>
</dbReference>
<keyword evidence="12" id="KW-1185">Reference proteome</keyword>
<dbReference type="Gene3D" id="3.30.2010.10">
    <property type="entry name" value="Metalloproteases ('zincins'), catalytic domain"/>
    <property type="match status" value="1"/>
</dbReference>
<evidence type="ECO:0000256" key="2">
    <source>
        <dbReference type="ARBA" id="ARBA00022723"/>
    </source>
</evidence>